<feature type="chain" id="PRO_5038503194" description="Lipoprotein" evidence="2">
    <location>
        <begin position="27"/>
        <end position="92"/>
    </location>
</feature>
<comment type="caution">
    <text evidence="3">The sequence shown here is derived from an EMBL/GenBank/DDBJ whole genome shotgun (WGS) entry which is preliminary data.</text>
</comment>
<sequence>MNRRRRLSVWVTTALAVPLLATTACQSPTPPDQAAPTSDSSSPAAPDELGKMQKKVDDAQHAIDSADVNGNAENSGNSGNSANSGNSGSSGN</sequence>
<feature type="compositionally biased region" description="Basic and acidic residues" evidence="1">
    <location>
        <begin position="48"/>
        <end position="61"/>
    </location>
</feature>
<accession>A0A640UVR4</accession>
<protein>
    <recommendedName>
        <fullName evidence="5">Lipoprotein</fullName>
    </recommendedName>
</protein>
<feature type="signal peptide" evidence="2">
    <location>
        <begin position="1"/>
        <end position="26"/>
    </location>
</feature>
<dbReference type="EMBL" id="BLIR01000001">
    <property type="protein sequence ID" value="GFE38791.1"/>
    <property type="molecule type" value="Genomic_DNA"/>
</dbReference>
<organism evidence="3 4">
    <name type="scientific">Streptomyces tubercidicus</name>
    <dbReference type="NCBI Taxonomy" id="47759"/>
    <lineage>
        <taxon>Bacteria</taxon>
        <taxon>Bacillati</taxon>
        <taxon>Actinomycetota</taxon>
        <taxon>Actinomycetes</taxon>
        <taxon>Kitasatosporales</taxon>
        <taxon>Streptomycetaceae</taxon>
        <taxon>Streptomyces</taxon>
    </lineage>
</organism>
<evidence type="ECO:0000313" key="3">
    <source>
        <dbReference type="EMBL" id="GFE38791.1"/>
    </source>
</evidence>
<proteinExistence type="predicted"/>
<reference evidence="3 4" key="1">
    <citation type="submission" date="2019-12" db="EMBL/GenBank/DDBJ databases">
        <title>Whole genome shotgun sequence of Streptomyces tubercidicus NBRC 13090.</title>
        <authorList>
            <person name="Ichikawa N."/>
            <person name="Kimura A."/>
            <person name="Kitahashi Y."/>
            <person name="Komaki H."/>
            <person name="Tamura T."/>
        </authorList>
    </citation>
    <scope>NUCLEOTIDE SEQUENCE [LARGE SCALE GENOMIC DNA]</scope>
    <source>
        <strain evidence="3 4">NBRC 13090</strain>
    </source>
</reference>
<evidence type="ECO:0000313" key="4">
    <source>
        <dbReference type="Proteomes" id="UP000431826"/>
    </source>
</evidence>
<keyword evidence="2" id="KW-0732">Signal</keyword>
<evidence type="ECO:0000256" key="2">
    <source>
        <dbReference type="SAM" id="SignalP"/>
    </source>
</evidence>
<dbReference type="AlphaFoldDB" id="A0A640UVR4"/>
<dbReference type="RefSeq" id="WP_159744643.1">
    <property type="nucleotide sequence ID" value="NZ_BLIR01000001.1"/>
</dbReference>
<dbReference type="GeneID" id="96284562"/>
<gene>
    <name evidence="3" type="ORF">Stube_34640</name>
</gene>
<feature type="compositionally biased region" description="Low complexity" evidence="1">
    <location>
        <begin position="34"/>
        <end position="47"/>
    </location>
</feature>
<feature type="region of interest" description="Disordered" evidence="1">
    <location>
        <begin position="23"/>
        <end position="92"/>
    </location>
</feature>
<evidence type="ECO:0000256" key="1">
    <source>
        <dbReference type="SAM" id="MobiDB-lite"/>
    </source>
</evidence>
<name>A0A640UVR4_9ACTN</name>
<feature type="compositionally biased region" description="Low complexity" evidence="1">
    <location>
        <begin position="69"/>
        <end position="92"/>
    </location>
</feature>
<dbReference type="Proteomes" id="UP000431826">
    <property type="component" value="Unassembled WGS sequence"/>
</dbReference>
<keyword evidence="4" id="KW-1185">Reference proteome</keyword>
<evidence type="ECO:0008006" key="5">
    <source>
        <dbReference type="Google" id="ProtNLM"/>
    </source>
</evidence>
<dbReference type="PROSITE" id="PS51257">
    <property type="entry name" value="PROKAR_LIPOPROTEIN"/>
    <property type="match status" value="1"/>
</dbReference>